<keyword evidence="2" id="KW-1185">Reference proteome</keyword>
<dbReference type="Proteomes" id="UP000198847">
    <property type="component" value="Unassembled WGS sequence"/>
</dbReference>
<reference evidence="1 2" key="1">
    <citation type="submission" date="2016-10" db="EMBL/GenBank/DDBJ databases">
        <authorList>
            <person name="de Groot N.N."/>
        </authorList>
    </citation>
    <scope>NUCLEOTIDE SEQUENCE [LARGE SCALE GENOMIC DNA]</scope>
    <source>
        <strain evidence="1 2">DSM 13305</strain>
    </source>
</reference>
<proteinExistence type="predicted"/>
<dbReference type="OrthoDB" id="1685250at2"/>
<evidence type="ECO:0000313" key="2">
    <source>
        <dbReference type="Proteomes" id="UP000198847"/>
    </source>
</evidence>
<protein>
    <submittedName>
        <fullName evidence="1">Uncharacterized protein</fullName>
    </submittedName>
</protein>
<accession>A0A1H8NP83</accession>
<dbReference type="STRING" id="112903.SAMN04490178_101181"/>
<organism evidence="1 2">
    <name type="scientific">Propionispora vibrioides</name>
    <dbReference type="NCBI Taxonomy" id="112903"/>
    <lineage>
        <taxon>Bacteria</taxon>
        <taxon>Bacillati</taxon>
        <taxon>Bacillota</taxon>
        <taxon>Negativicutes</taxon>
        <taxon>Selenomonadales</taxon>
        <taxon>Sporomusaceae</taxon>
        <taxon>Propionispora</taxon>
    </lineage>
</organism>
<dbReference type="EMBL" id="FODY01000001">
    <property type="protein sequence ID" value="SEO31377.1"/>
    <property type="molecule type" value="Genomic_DNA"/>
</dbReference>
<sequence>MIVLLVLLSFLAGYLLGKHRGEQTGQARGMAETRLLLRQQTLETGICSLCRQDRIAKESDSAKG</sequence>
<dbReference type="AlphaFoldDB" id="A0A1H8NP83"/>
<dbReference type="RefSeq" id="WP_091743503.1">
    <property type="nucleotide sequence ID" value="NZ_FODY01000001.1"/>
</dbReference>
<name>A0A1H8NP83_9FIRM</name>
<evidence type="ECO:0000313" key="1">
    <source>
        <dbReference type="EMBL" id="SEO31377.1"/>
    </source>
</evidence>
<gene>
    <name evidence="1" type="ORF">SAMN04490178_101181</name>
</gene>